<organism evidence="7 8">
    <name type="scientific">Spinacia oleracea</name>
    <name type="common">Spinach</name>
    <dbReference type="NCBI Taxonomy" id="3562"/>
    <lineage>
        <taxon>Eukaryota</taxon>
        <taxon>Viridiplantae</taxon>
        <taxon>Streptophyta</taxon>
        <taxon>Embryophyta</taxon>
        <taxon>Tracheophyta</taxon>
        <taxon>Spermatophyta</taxon>
        <taxon>Magnoliopsida</taxon>
        <taxon>eudicotyledons</taxon>
        <taxon>Gunneridae</taxon>
        <taxon>Pentapetalae</taxon>
        <taxon>Caryophyllales</taxon>
        <taxon>Chenopodiaceae</taxon>
        <taxon>Chenopodioideae</taxon>
        <taxon>Anserineae</taxon>
        <taxon>Spinacia</taxon>
    </lineage>
</organism>
<name>A0A9R0HZ94_SPIOL</name>
<keyword evidence="6" id="KW-1133">Transmembrane helix</keyword>
<reference evidence="7" key="1">
    <citation type="journal article" date="2021" name="Nat. Commun.">
        <title>Genomic analyses provide insights into spinach domestication and the genetic basis of agronomic traits.</title>
        <authorList>
            <person name="Cai X."/>
            <person name="Sun X."/>
            <person name="Xu C."/>
            <person name="Sun H."/>
            <person name="Wang X."/>
            <person name="Ge C."/>
            <person name="Zhang Z."/>
            <person name="Wang Q."/>
            <person name="Fei Z."/>
            <person name="Jiao C."/>
            <person name="Wang Q."/>
        </authorList>
    </citation>
    <scope>NUCLEOTIDE SEQUENCE [LARGE SCALE GENOMIC DNA]</scope>
    <source>
        <strain evidence="7">cv. Varoflay</strain>
    </source>
</reference>
<proteinExistence type="predicted"/>
<feature type="transmembrane region" description="Helical" evidence="6">
    <location>
        <begin position="16"/>
        <end position="33"/>
    </location>
</feature>
<gene>
    <name evidence="8" type="primary">LOC110779578</name>
</gene>
<dbReference type="AlphaFoldDB" id="A0A9R0HZ94"/>
<dbReference type="KEGG" id="soe:110779578"/>
<dbReference type="PANTHER" id="PTHR45719:SF10">
    <property type="entry name" value="CORE-2_I-BRANCHING BETA-1,6-N-ACETYLGLUCOSAMINYLTRANSFERASE FAMILY PROTEIN"/>
    <property type="match status" value="1"/>
</dbReference>
<evidence type="ECO:0000313" key="8">
    <source>
        <dbReference type="RefSeq" id="XP_021839759.1"/>
    </source>
</evidence>
<evidence type="ECO:0000256" key="4">
    <source>
        <dbReference type="ARBA" id="ARBA00023136"/>
    </source>
</evidence>
<dbReference type="GO" id="GO:0015020">
    <property type="term" value="F:glucuronosyltransferase activity"/>
    <property type="evidence" value="ECO:0007669"/>
    <property type="project" value="InterPro"/>
</dbReference>
<evidence type="ECO:0000256" key="1">
    <source>
        <dbReference type="ARBA" id="ARBA00004606"/>
    </source>
</evidence>
<comment type="subcellular location">
    <subcellularLocation>
        <location evidence="1">Membrane</location>
        <topology evidence="1">Single-pass type II membrane protein</topology>
    </subcellularLocation>
</comment>
<dbReference type="OrthoDB" id="2019572at2759"/>
<dbReference type="PANTHER" id="PTHR45719">
    <property type="entry name" value="GLYCOSYLTRANSFERASE"/>
    <property type="match status" value="1"/>
</dbReference>
<keyword evidence="4 6" id="KW-0472">Membrane</keyword>
<evidence type="ECO:0000256" key="3">
    <source>
        <dbReference type="ARBA" id="ARBA00022679"/>
    </source>
</evidence>
<reference evidence="8" key="2">
    <citation type="submission" date="2025-08" db="UniProtKB">
        <authorList>
            <consortium name="RefSeq"/>
        </authorList>
    </citation>
    <scope>IDENTIFICATION</scope>
    <source>
        <tissue evidence="8">Leaf</tissue>
    </source>
</reference>
<dbReference type="Proteomes" id="UP000813463">
    <property type="component" value="Chromosome 1"/>
</dbReference>
<evidence type="ECO:0000313" key="7">
    <source>
        <dbReference type="Proteomes" id="UP000813463"/>
    </source>
</evidence>
<evidence type="ECO:0000256" key="6">
    <source>
        <dbReference type="SAM" id="Phobius"/>
    </source>
</evidence>
<dbReference type="GO" id="GO:0016020">
    <property type="term" value="C:membrane"/>
    <property type="evidence" value="ECO:0007669"/>
    <property type="project" value="UniProtKB-SubCell"/>
</dbReference>
<evidence type="ECO:0000256" key="5">
    <source>
        <dbReference type="ARBA" id="ARBA00023180"/>
    </source>
</evidence>
<dbReference type="InterPro" id="IPR003406">
    <property type="entry name" value="Glyco_trans_14"/>
</dbReference>
<sequence length="421" mass="47030">MLQNQPPSPPPRDNSTTFYFIAASISFSLLFLLSTTTSTATNTATTTTSPDPRLFPNPQYVVHNPNSPPFPSVPTIAYFITGSSGESSRIFRLLLSVYHPKNLYLLHLDRFAPQSDRDRLAFRVHGLPVFKAAKNVHVIGKADFSYSKGSSPIASLLRGASILLRLNSNWDWFINLSAQDYPLVTQDDLLHILSYMPKDLNFVNHTSYIGWKEARRMKPIIVDPGLYLAEKTGMFYATQKRDFPSAYQLFSGSPTSVLNRKFVEFCVMGSDNLPRTVLMYLTNTPSSVLSYVPTIVCNSPEFKESAVNHNLQYASYYASSSESPRQLNGSDLQDMLRSGSAFATKFHYNDPILDHIDSEILGRSRGKVVPGGWCVGEMNNSCAEWGDANILRPGPGAKRLERRIVDLLSNGTFRTQQCLVE</sequence>
<evidence type="ECO:0000256" key="2">
    <source>
        <dbReference type="ARBA" id="ARBA00022676"/>
    </source>
</evidence>
<accession>A0A9R0HZ94</accession>
<keyword evidence="5" id="KW-0325">Glycoprotein</keyword>
<dbReference type="Pfam" id="PF02485">
    <property type="entry name" value="Branch"/>
    <property type="match status" value="1"/>
</dbReference>
<dbReference type="InterPro" id="IPR044610">
    <property type="entry name" value="GLCAT14A/B/C"/>
</dbReference>
<dbReference type="RefSeq" id="XP_021839759.1">
    <property type="nucleotide sequence ID" value="XM_021984067.2"/>
</dbReference>
<keyword evidence="6" id="KW-0812">Transmembrane</keyword>
<keyword evidence="3" id="KW-0808">Transferase</keyword>
<dbReference type="GeneID" id="110779578"/>
<keyword evidence="2" id="KW-0328">Glycosyltransferase</keyword>
<keyword evidence="7" id="KW-1185">Reference proteome</keyword>
<protein>
    <submittedName>
        <fullName evidence="8">Beta-glucuronosyltransferase GlcAT14A isoform X1</fullName>
    </submittedName>
</protein>